<accession>A0AA39YMZ6</accession>
<dbReference type="GO" id="GO:0002098">
    <property type="term" value="P:tRNA wobble uridine modification"/>
    <property type="evidence" value="ECO:0007669"/>
    <property type="project" value="InterPro"/>
</dbReference>
<evidence type="ECO:0000313" key="4">
    <source>
        <dbReference type="Proteomes" id="UP001174936"/>
    </source>
</evidence>
<dbReference type="AlphaFoldDB" id="A0AA39YMZ6"/>
<dbReference type="CDD" id="cd19495">
    <property type="entry name" value="Elp6"/>
    <property type="match status" value="1"/>
</dbReference>
<dbReference type="Proteomes" id="UP001174936">
    <property type="component" value="Unassembled WGS sequence"/>
</dbReference>
<evidence type="ECO:0000256" key="2">
    <source>
        <dbReference type="ARBA" id="ARBA00008837"/>
    </source>
</evidence>
<dbReference type="InterPro" id="IPR018627">
    <property type="entry name" value="ELP6"/>
</dbReference>
<dbReference type="PANTHER" id="PTHR16184:SF6">
    <property type="entry name" value="ELONGATOR COMPLEX PROTEIN 6"/>
    <property type="match status" value="1"/>
</dbReference>
<dbReference type="InterPro" id="IPR027417">
    <property type="entry name" value="P-loop_NTPase"/>
</dbReference>
<sequence>MSRTLPHLLEPYLALPDEAALVVLTGILGASTNWLVLRYLYSFLKGSASSSKQQQQQQQQITAQDEKEVGVLLVSFLRDFGFWKESAGRLGVDLEGLARKGRFGFVDGLGGLFSGGGGGGGDGARGGVGAGVGVSSASAGTGRWTISSPVVAEVGRVLRGAVDDMVAKGGKVVLVVDQLDFLLAAAGGEGGVSGVELRELLLDLRERTHAAVVTLSADEPLIKAQTTSLEKEHASFVMSLAHEAQTVVGLRLLDTGTAKDVSGVMRITAGGDDSGPAVEERELLFHVGGDGGVRVFERGQ</sequence>
<evidence type="ECO:0000256" key="1">
    <source>
        <dbReference type="ARBA" id="ARBA00005043"/>
    </source>
</evidence>
<dbReference type="EMBL" id="JAULSV010000001">
    <property type="protein sequence ID" value="KAK0655528.1"/>
    <property type="molecule type" value="Genomic_DNA"/>
</dbReference>
<dbReference type="PANTHER" id="PTHR16184">
    <property type="entry name" value="ELONGATOR COMPLEX PROTEIN 6"/>
    <property type="match status" value="1"/>
</dbReference>
<dbReference type="Gene3D" id="3.40.50.300">
    <property type="entry name" value="P-loop containing nucleotide triphosphate hydrolases"/>
    <property type="match status" value="1"/>
</dbReference>
<evidence type="ECO:0000313" key="3">
    <source>
        <dbReference type="EMBL" id="KAK0655528.1"/>
    </source>
</evidence>
<name>A0AA39YMZ6_9PEZI</name>
<comment type="similarity">
    <text evidence="2">Belongs to the ELP6 family.</text>
</comment>
<organism evidence="3 4">
    <name type="scientific">Cercophora newfieldiana</name>
    <dbReference type="NCBI Taxonomy" id="92897"/>
    <lineage>
        <taxon>Eukaryota</taxon>
        <taxon>Fungi</taxon>
        <taxon>Dikarya</taxon>
        <taxon>Ascomycota</taxon>
        <taxon>Pezizomycotina</taxon>
        <taxon>Sordariomycetes</taxon>
        <taxon>Sordariomycetidae</taxon>
        <taxon>Sordariales</taxon>
        <taxon>Lasiosphaeriaceae</taxon>
        <taxon>Cercophora</taxon>
    </lineage>
</organism>
<keyword evidence="4" id="KW-1185">Reference proteome</keyword>
<comment type="pathway">
    <text evidence="1">tRNA modification; 5-methoxycarbonylmethyl-2-thiouridine-tRNA biosynthesis.</text>
</comment>
<dbReference type="GO" id="GO:0033588">
    <property type="term" value="C:elongator holoenzyme complex"/>
    <property type="evidence" value="ECO:0007669"/>
    <property type="project" value="InterPro"/>
</dbReference>
<evidence type="ECO:0008006" key="5">
    <source>
        <dbReference type="Google" id="ProtNLM"/>
    </source>
</evidence>
<proteinExistence type="inferred from homology"/>
<reference evidence="3" key="1">
    <citation type="submission" date="2023-06" db="EMBL/GenBank/DDBJ databases">
        <title>Genome-scale phylogeny and comparative genomics of the fungal order Sordariales.</title>
        <authorList>
            <consortium name="Lawrence Berkeley National Laboratory"/>
            <person name="Hensen N."/>
            <person name="Bonometti L."/>
            <person name="Westerberg I."/>
            <person name="Brannstrom I.O."/>
            <person name="Guillou S."/>
            <person name="Cros-Aarteil S."/>
            <person name="Calhoun S."/>
            <person name="Haridas S."/>
            <person name="Kuo A."/>
            <person name="Mondo S."/>
            <person name="Pangilinan J."/>
            <person name="Riley R."/>
            <person name="Labutti K."/>
            <person name="Andreopoulos B."/>
            <person name="Lipzen A."/>
            <person name="Chen C."/>
            <person name="Yanf M."/>
            <person name="Daum C."/>
            <person name="Ng V."/>
            <person name="Clum A."/>
            <person name="Steindorff A."/>
            <person name="Ohm R."/>
            <person name="Martin F."/>
            <person name="Silar P."/>
            <person name="Natvig D."/>
            <person name="Lalanne C."/>
            <person name="Gautier V."/>
            <person name="Ament-Velasquez S.L."/>
            <person name="Kruys A."/>
            <person name="Hutchinson M.I."/>
            <person name="Powell A.J."/>
            <person name="Barry K."/>
            <person name="Miller A.N."/>
            <person name="Grigoriev I.V."/>
            <person name="Debuchy R."/>
            <person name="Gladieux P."/>
            <person name="Thoren M.H."/>
            <person name="Johannesson H."/>
        </authorList>
    </citation>
    <scope>NUCLEOTIDE SEQUENCE</scope>
    <source>
        <strain evidence="3">SMH2532-1</strain>
    </source>
</reference>
<protein>
    <recommendedName>
        <fullName evidence="5">Elongator complex protein 6</fullName>
    </recommendedName>
</protein>
<comment type="caution">
    <text evidence="3">The sequence shown here is derived from an EMBL/GenBank/DDBJ whole genome shotgun (WGS) entry which is preliminary data.</text>
</comment>
<gene>
    <name evidence="3" type="ORF">B0T16DRAFT_499467</name>
</gene>